<sequence length="68" mass="7998">MNKEKVKKLINRYIEDDFKIFDIELYNGPIIGFNYNNMLCKFLNGELQISTPGLLIQIDYRNIKSIAL</sequence>
<organism evidence="1 2">
    <name type="scientific">Eubacterium multiforme</name>
    <dbReference type="NCBI Taxonomy" id="83339"/>
    <lineage>
        <taxon>Bacteria</taxon>
        <taxon>Bacillati</taxon>
        <taxon>Bacillota</taxon>
        <taxon>Clostridia</taxon>
        <taxon>Eubacteriales</taxon>
        <taxon>Eubacteriaceae</taxon>
        <taxon>Eubacterium</taxon>
    </lineage>
</organism>
<evidence type="ECO:0008006" key="3">
    <source>
        <dbReference type="Google" id="ProtNLM"/>
    </source>
</evidence>
<keyword evidence="2" id="KW-1185">Reference proteome</keyword>
<reference evidence="1 2" key="1">
    <citation type="submission" date="2023-07" db="EMBL/GenBank/DDBJ databases">
        <title>Genomic Encyclopedia of Type Strains, Phase IV (KMG-IV): sequencing the most valuable type-strain genomes for metagenomic binning, comparative biology and taxonomic classification.</title>
        <authorList>
            <person name="Goeker M."/>
        </authorList>
    </citation>
    <scope>NUCLEOTIDE SEQUENCE [LARGE SCALE GENOMIC DNA]</scope>
    <source>
        <strain evidence="1 2">DSM 20694</strain>
    </source>
</reference>
<evidence type="ECO:0000313" key="1">
    <source>
        <dbReference type="EMBL" id="MDQ0150583.1"/>
    </source>
</evidence>
<accession>A0ABT9UW99</accession>
<protein>
    <recommendedName>
        <fullName evidence="3">YolD-like protein</fullName>
    </recommendedName>
</protein>
<dbReference type="EMBL" id="JAUSUF010000010">
    <property type="protein sequence ID" value="MDQ0150583.1"/>
    <property type="molecule type" value="Genomic_DNA"/>
</dbReference>
<evidence type="ECO:0000313" key="2">
    <source>
        <dbReference type="Proteomes" id="UP001228504"/>
    </source>
</evidence>
<proteinExistence type="predicted"/>
<comment type="caution">
    <text evidence="1">The sequence shown here is derived from an EMBL/GenBank/DDBJ whole genome shotgun (WGS) entry which is preliminary data.</text>
</comment>
<dbReference type="RefSeq" id="WP_307487312.1">
    <property type="nucleotide sequence ID" value="NZ_JAUSUF010000010.1"/>
</dbReference>
<dbReference type="Proteomes" id="UP001228504">
    <property type="component" value="Unassembled WGS sequence"/>
</dbReference>
<gene>
    <name evidence="1" type="ORF">J2S18_002531</name>
</gene>
<name>A0ABT9UW99_9FIRM</name>